<reference evidence="3" key="1">
    <citation type="journal article" date="2017" name="Appl. Environ. Microbiol.">
        <title>Staphylococcus edaphicus sp. nov., isolated in Antarctica, harbours mecC gene and genomic islands with suspected role in adaptation to extreme environment.</title>
        <authorList>
            <person name="Pantucek R."/>
            <person name="Sedlacek I."/>
            <person name="Indrakova A."/>
            <person name="Vrbovska V."/>
            <person name="Maslanova I."/>
            <person name="Kovarovic V."/>
            <person name="Svec P."/>
            <person name="Kralova S."/>
            <person name="Kristofova L."/>
            <person name="Keklakova J."/>
            <person name="Petras P."/>
            <person name="Doskar J."/>
        </authorList>
    </citation>
    <scope>NUCLEOTIDE SEQUENCE</scope>
    <source>
        <strain evidence="3">CCM 8730</strain>
    </source>
</reference>
<feature type="transmembrane region" description="Helical" evidence="2">
    <location>
        <begin position="134"/>
        <end position="156"/>
    </location>
</feature>
<dbReference type="InterPro" id="IPR004706">
    <property type="entry name" value="Arsenical-R_Acr3"/>
</dbReference>
<accession>A0A2C6WCP1</accession>
<dbReference type="AlphaFoldDB" id="A0A2C6WCP1"/>
<evidence type="ECO:0000313" key="5">
    <source>
        <dbReference type="Proteomes" id="UP000223828"/>
    </source>
</evidence>
<dbReference type="PANTHER" id="PTHR43057">
    <property type="entry name" value="ARSENITE EFFLUX TRANSPORTER"/>
    <property type="match status" value="1"/>
</dbReference>
<feature type="transmembrane region" description="Helical" evidence="2">
    <location>
        <begin position="198"/>
        <end position="219"/>
    </location>
</feature>
<dbReference type="EMBL" id="CP093217">
    <property type="protein sequence ID" value="UQW80920.1"/>
    <property type="molecule type" value="Genomic_DNA"/>
</dbReference>
<feature type="transmembrane region" description="Helical" evidence="2">
    <location>
        <begin position="99"/>
        <end position="122"/>
    </location>
</feature>
<dbReference type="InterPro" id="IPR038770">
    <property type="entry name" value="Na+/solute_symporter_sf"/>
</dbReference>
<protein>
    <submittedName>
        <fullName evidence="3">Arsenic resistance protein</fullName>
    </submittedName>
</protein>
<keyword evidence="6" id="KW-1185">Reference proteome</keyword>
<name>A0A2C6WCP1_9STAP</name>
<keyword evidence="2" id="KW-0812">Transmembrane</keyword>
<evidence type="ECO:0000313" key="4">
    <source>
        <dbReference type="EMBL" id="UQW80920.1"/>
    </source>
</evidence>
<keyword evidence="1" id="KW-0813">Transport</keyword>
<dbReference type="OrthoDB" id="3254016at2"/>
<feature type="transmembrane region" description="Helical" evidence="2">
    <location>
        <begin position="39"/>
        <end position="59"/>
    </location>
</feature>
<keyword evidence="2" id="KW-0472">Membrane</keyword>
<feature type="transmembrane region" description="Helical" evidence="2">
    <location>
        <begin position="168"/>
        <end position="186"/>
    </location>
</feature>
<feature type="transmembrane region" description="Helical" evidence="2">
    <location>
        <begin position="71"/>
        <end position="93"/>
    </location>
</feature>
<dbReference type="Proteomes" id="UP001056588">
    <property type="component" value="Chromosome"/>
</dbReference>
<evidence type="ECO:0000256" key="2">
    <source>
        <dbReference type="SAM" id="Phobius"/>
    </source>
</evidence>
<gene>
    <name evidence="3" type="ORF">BTJ66_12350</name>
    <name evidence="4" type="ORF">MNY58_10060</name>
</gene>
<dbReference type="GO" id="GO:0005886">
    <property type="term" value="C:plasma membrane"/>
    <property type="evidence" value="ECO:0007669"/>
    <property type="project" value="TreeGrafter"/>
</dbReference>
<dbReference type="EMBL" id="MRZN01000028">
    <property type="protein sequence ID" value="PHK48628.1"/>
    <property type="molecule type" value="Genomic_DNA"/>
</dbReference>
<sequence length="288" mass="32473">MQHFKTKIEHFQIYIYFTAFILGVMVGIIFPTTSDALEHFIAIFIAILMFSMFAQIPFFKLKKNVLSLKYILALILANFVFIPIFVYILISIFNINSTAILIGLLFILQILLLPLFLTLFLGKDMLVIVDIQPFIKSFVTFIIVPLLLALILQLASKASHMMSRTLTATSWLPELFMALVLFTVVGSQINKIINDLSIVTTVAPIFIIFITIAPFIGFLSGKCFHLKTPILRTLAFSASTRNALVILPLALSLPDYWVTITTTVIITQVLIELLGELIYIKIIPKLIK</sequence>
<proteinExistence type="predicted"/>
<dbReference type="RefSeq" id="WP_099091245.1">
    <property type="nucleotide sequence ID" value="NZ_CP093217.1"/>
</dbReference>
<evidence type="ECO:0000313" key="6">
    <source>
        <dbReference type="Proteomes" id="UP001056588"/>
    </source>
</evidence>
<dbReference type="GO" id="GO:0015104">
    <property type="term" value="F:antimonite transmembrane transporter activity"/>
    <property type="evidence" value="ECO:0007669"/>
    <property type="project" value="TreeGrafter"/>
</dbReference>
<reference evidence="4" key="4">
    <citation type="submission" date="2022-03" db="EMBL/GenBank/DDBJ databases">
        <title>Complete Genome Sequence of Staphylococcus edaphicus strain CCM 8731.</title>
        <authorList>
            <person name="Rimmer C.O."/>
            <person name="Thomas J.C."/>
        </authorList>
    </citation>
    <scope>NUCLEOTIDE SEQUENCE</scope>
    <source>
        <strain evidence="4">CCM 8731</strain>
    </source>
</reference>
<feature type="transmembrane region" description="Helical" evidence="2">
    <location>
        <begin position="12"/>
        <end position="33"/>
    </location>
</feature>
<dbReference type="GO" id="GO:0015105">
    <property type="term" value="F:arsenite transmembrane transporter activity"/>
    <property type="evidence" value="ECO:0007669"/>
    <property type="project" value="TreeGrafter"/>
</dbReference>
<evidence type="ECO:0000313" key="3">
    <source>
        <dbReference type="EMBL" id="PHK48628.1"/>
    </source>
</evidence>
<keyword evidence="2" id="KW-1133">Transmembrane helix</keyword>
<dbReference type="Proteomes" id="UP000223828">
    <property type="component" value="Unassembled WGS sequence"/>
</dbReference>
<reference evidence="5" key="2">
    <citation type="submission" date="2017-10" db="EMBL/GenBank/DDBJ databases">
        <title>Staphylococcus edaphicus sp. nov., isolated in Antarctica, harbouring mecC gene and genomic islands essential in adaptation to extreme environment.</title>
        <authorList>
            <person name="Pantucek R."/>
            <person name="Sedlacek I."/>
            <person name="Indrakova A."/>
            <person name="Vrbovska V."/>
            <person name="Maslanova I."/>
            <person name="Kovarovic V."/>
            <person name="Svec P."/>
            <person name="Kralova S."/>
            <person name="Kristofova L."/>
            <person name="Keklakova J."/>
            <person name="Petras P."/>
            <person name="Doskar J."/>
        </authorList>
    </citation>
    <scope>NUCLEOTIDE SEQUENCE [LARGE SCALE GENOMIC DNA]</scope>
    <source>
        <strain evidence="5">CCM 5085</strain>
    </source>
</reference>
<dbReference type="GO" id="GO:0015297">
    <property type="term" value="F:antiporter activity"/>
    <property type="evidence" value="ECO:0007669"/>
    <property type="project" value="InterPro"/>
</dbReference>
<dbReference type="Gene3D" id="1.20.1530.20">
    <property type="match status" value="2"/>
</dbReference>
<dbReference type="PANTHER" id="PTHR43057:SF1">
    <property type="entry name" value="ARSENICAL-RESISTANCE PROTEIN 3"/>
    <property type="match status" value="1"/>
</dbReference>
<feature type="transmembrane region" description="Helical" evidence="2">
    <location>
        <begin position="256"/>
        <end position="280"/>
    </location>
</feature>
<reference evidence="3" key="3">
    <citation type="submission" date="2017-10" db="EMBL/GenBank/DDBJ databases">
        <authorList>
            <person name="Vrbovska V."/>
            <person name="Kovarovic V."/>
            <person name="Indrakova A."/>
        </authorList>
    </citation>
    <scope>NUCLEOTIDE SEQUENCE</scope>
    <source>
        <strain evidence="3">CCM 8730</strain>
    </source>
</reference>
<organism evidence="3 5">
    <name type="scientific">Staphylococcus edaphicus</name>
    <dbReference type="NCBI Taxonomy" id="1955013"/>
    <lineage>
        <taxon>Bacteria</taxon>
        <taxon>Bacillati</taxon>
        <taxon>Bacillota</taxon>
        <taxon>Bacilli</taxon>
        <taxon>Bacillales</taxon>
        <taxon>Staphylococcaceae</taxon>
        <taxon>Staphylococcus</taxon>
    </lineage>
</organism>
<evidence type="ECO:0000256" key="1">
    <source>
        <dbReference type="ARBA" id="ARBA00022448"/>
    </source>
</evidence>